<dbReference type="AlphaFoldDB" id="A0A0F9RQH6"/>
<accession>A0A0F9RQH6</accession>
<reference evidence="1" key="1">
    <citation type="journal article" date="2015" name="Nature">
        <title>Complex archaea that bridge the gap between prokaryotes and eukaryotes.</title>
        <authorList>
            <person name="Spang A."/>
            <person name="Saw J.H."/>
            <person name="Jorgensen S.L."/>
            <person name="Zaremba-Niedzwiedzka K."/>
            <person name="Martijn J."/>
            <person name="Lind A.E."/>
            <person name="van Eijk R."/>
            <person name="Schleper C."/>
            <person name="Guy L."/>
            <person name="Ettema T.J."/>
        </authorList>
    </citation>
    <scope>NUCLEOTIDE SEQUENCE</scope>
</reference>
<name>A0A0F9RQH6_9ZZZZ</name>
<proteinExistence type="predicted"/>
<comment type="caution">
    <text evidence="1">The sequence shown here is derived from an EMBL/GenBank/DDBJ whole genome shotgun (WGS) entry which is preliminary data.</text>
</comment>
<sequence length="80" mass="9407">MINSIIDILIQNKGEILDKRLEELLKKSFPYINPLILEEFFMKLESLGVIHVFRVSKNKKMIVLNKRNNVIKGRIETELP</sequence>
<evidence type="ECO:0000313" key="1">
    <source>
        <dbReference type="EMBL" id="KKN27236.1"/>
    </source>
</evidence>
<organism evidence="1">
    <name type="scientific">marine sediment metagenome</name>
    <dbReference type="NCBI Taxonomy" id="412755"/>
    <lineage>
        <taxon>unclassified sequences</taxon>
        <taxon>metagenomes</taxon>
        <taxon>ecological metagenomes</taxon>
    </lineage>
</organism>
<gene>
    <name evidence="1" type="ORF">LCGC14_0866700</name>
</gene>
<dbReference type="EMBL" id="LAZR01002655">
    <property type="protein sequence ID" value="KKN27236.1"/>
    <property type="molecule type" value="Genomic_DNA"/>
</dbReference>
<protein>
    <submittedName>
        <fullName evidence="1">Uncharacterized protein</fullName>
    </submittedName>
</protein>